<gene>
    <name evidence="2" type="ORF">AMECASPLE_013952</name>
</gene>
<comment type="caution">
    <text evidence="2">The sequence shown here is derived from an EMBL/GenBank/DDBJ whole genome shotgun (WGS) entry which is preliminary data.</text>
</comment>
<feature type="region of interest" description="Disordered" evidence="1">
    <location>
        <begin position="1"/>
        <end position="25"/>
    </location>
</feature>
<dbReference type="EMBL" id="JAHRIP010057359">
    <property type="protein sequence ID" value="MEQ2303171.1"/>
    <property type="molecule type" value="Genomic_DNA"/>
</dbReference>
<keyword evidence="3" id="KW-1185">Reference proteome</keyword>
<dbReference type="Proteomes" id="UP001469553">
    <property type="component" value="Unassembled WGS sequence"/>
</dbReference>
<sequence length="100" mass="11309">MRKVKHSPFTQLTSSSQQLGGGSSQKLHCRFNCTLVRFKPYILKASKFAYHSAHYTTILHFGLHGNVPEALLHPNEKVLVLIPSLSVLHFLSVHMWIVSD</sequence>
<name>A0ABV0ZB34_9TELE</name>
<reference evidence="2 3" key="1">
    <citation type="submission" date="2021-06" db="EMBL/GenBank/DDBJ databases">
        <authorList>
            <person name="Palmer J.M."/>
        </authorList>
    </citation>
    <scope>NUCLEOTIDE SEQUENCE [LARGE SCALE GENOMIC DNA]</scope>
    <source>
        <strain evidence="2 3">AS_MEX2019</strain>
        <tissue evidence="2">Muscle</tissue>
    </source>
</reference>
<evidence type="ECO:0000256" key="1">
    <source>
        <dbReference type="SAM" id="MobiDB-lite"/>
    </source>
</evidence>
<proteinExistence type="predicted"/>
<accession>A0ABV0ZB34</accession>
<evidence type="ECO:0000313" key="3">
    <source>
        <dbReference type="Proteomes" id="UP001469553"/>
    </source>
</evidence>
<protein>
    <submittedName>
        <fullName evidence="2">Uncharacterized protein</fullName>
    </submittedName>
</protein>
<evidence type="ECO:0000313" key="2">
    <source>
        <dbReference type="EMBL" id="MEQ2303171.1"/>
    </source>
</evidence>
<organism evidence="2 3">
    <name type="scientific">Ameca splendens</name>
    <dbReference type="NCBI Taxonomy" id="208324"/>
    <lineage>
        <taxon>Eukaryota</taxon>
        <taxon>Metazoa</taxon>
        <taxon>Chordata</taxon>
        <taxon>Craniata</taxon>
        <taxon>Vertebrata</taxon>
        <taxon>Euteleostomi</taxon>
        <taxon>Actinopterygii</taxon>
        <taxon>Neopterygii</taxon>
        <taxon>Teleostei</taxon>
        <taxon>Neoteleostei</taxon>
        <taxon>Acanthomorphata</taxon>
        <taxon>Ovalentaria</taxon>
        <taxon>Atherinomorphae</taxon>
        <taxon>Cyprinodontiformes</taxon>
        <taxon>Goodeidae</taxon>
        <taxon>Ameca</taxon>
    </lineage>
</organism>